<protein>
    <recommendedName>
        <fullName evidence="8">NodB homology domain-containing protein</fullName>
    </recommendedName>
</protein>
<evidence type="ECO:0000313" key="9">
    <source>
        <dbReference type="EMBL" id="KAL2782478.1"/>
    </source>
</evidence>
<evidence type="ECO:0000256" key="7">
    <source>
        <dbReference type="SAM" id="SignalP"/>
    </source>
</evidence>
<evidence type="ECO:0000256" key="5">
    <source>
        <dbReference type="ARBA" id="ARBA00023277"/>
    </source>
</evidence>
<dbReference type="CDD" id="cd10951">
    <property type="entry name" value="CE4_ClCDA_like"/>
    <property type="match status" value="1"/>
</dbReference>
<dbReference type="InterPro" id="IPR002509">
    <property type="entry name" value="NODB_dom"/>
</dbReference>
<dbReference type="Gene3D" id="3.20.20.370">
    <property type="entry name" value="Glycoside hydrolase/deacetylase"/>
    <property type="match status" value="1"/>
</dbReference>
<dbReference type="Proteomes" id="UP001610563">
    <property type="component" value="Unassembled WGS sequence"/>
</dbReference>
<comment type="cofactor">
    <cofactor evidence="1">
        <name>Co(2+)</name>
        <dbReference type="ChEBI" id="CHEBI:48828"/>
    </cofactor>
</comment>
<keyword evidence="6" id="KW-0170">Cobalt</keyword>
<evidence type="ECO:0000256" key="4">
    <source>
        <dbReference type="ARBA" id="ARBA00022801"/>
    </source>
</evidence>
<dbReference type="PROSITE" id="PS51677">
    <property type="entry name" value="NODB"/>
    <property type="match status" value="1"/>
</dbReference>
<sequence length="237" mass="26653">MRVILSLIFANLVSSSLSFAPKRKDAPVGQVITSCVEPNTIALTFDDGPSEYTKHILDLLKDYGARATFFVLGEAAQEHPELLRRIQDEQHQIGSHTFDHPRLPTLSHDAIVEEMTRLEDVLIPVIKKVPTYMRPPYFDVSDEVLATMCDLGYKVIMASIDTKDYEHDNENAINVSYDKFLNELDAGGSIVLSHDTHYWTGQSLLERMLIEISERGLTATTVGDCLGEPLDAWYRPT</sequence>
<keyword evidence="5" id="KW-0119">Carbohydrate metabolism</keyword>
<comment type="caution">
    <text evidence="9">The sequence shown here is derived from an EMBL/GenBank/DDBJ whole genome shotgun (WGS) entry which is preliminary data.</text>
</comment>
<evidence type="ECO:0000256" key="6">
    <source>
        <dbReference type="ARBA" id="ARBA00023285"/>
    </source>
</evidence>
<organism evidence="9 10">
    <name type="scientific">Aspergillus keveii</name>
    <dbReference type="NCBI Taxonomy" id="714993"/>
    <lineage>
        <taxon>Eukaryota</taxon>
        <taxon>Fungi</taxon>
        <taxon>Dikarya</taxon>
        <taxon>Ascomycota</taxon>
        <taxon>Pezizomycotina</taxon>
        <taxon>Eurotiomycetes</taxon>
        <taxon>Eurotiomycetidae</taxon>
        <taxon>Eurotiales</taxon>
        <taxon>Aspergillaceae</taxon>
        <taxon>Aspergillus</taxon>
        <taxon>Aspergillus subgen. Nidulantes</taxon>
    </lineage>
</organism>
<accession>A0ABR4FGV8</accession>
<proteinExistence type="predicted"/>
<keyword evidence="10" id="KW-1185">Reference proteome</keyword>
<dbReference type="SUPFAM" id="SSF88713">
    <property type="entry name" value="Glycoside hydrolase/deacetylase"/>
    <property type="match status" value="1"/>
</dbReference>
<dbReference type="PANTHER" id="PTHR46471">
    <property type="entry name" value="CHITIN DEACETYLASE"/>
    <property type="match status" value="1"/>
</dbReference>
<dbReference type="Pfam" id="PF01522">
    <property type="entry name" value="Polysacc_deac_1"/>
    <property type="match status" value="1"/>
</dbReference>
<dbReference type="EMBL" id="JBFTWV010000418">
    <property type="protein sequence ID" value="KAL2782478.1"/>
    <property type="molecule type" value="Genomic_DNA"/>
</dbReference>
<feature type="chain" id="PRO_5046656310" description="NodB homology domain-containing protein" evidence="7">
    <location>
        <begin position="19"/>
        <end position="237"/>
    </location>
</feature>
<gene>
    <name evidence="9" type="ORF">BJX66DRAFT_190364</name>
</gene>
<dbReference type="InterPro" id="IPR011330">
    <property type="entry name" value="Glyco_hydro/deAcase_b/a-brl"/>
</dbReference>
<feature type="domain" description="NodB homology" evidence="8">
    <location>
        <begin position="39"/>
        <end position="220"/>
    </location>
</feature>
<dbReference type="PANTHER" id="PTHR46471:SF2">
    <property type="entry name" value="CHITIN DEACETYLASE-RELATED"/>
    <property type="match status" value="1"/>
</dbReference>
<name>A0ABR4FGV8_9EURO</name>
<keyword evidence="4" id="KW-0378">Hydrolase</keyword>
<evidence type="ECO:0000313" key="10">
    <source>
        <dbReference type="Proteomes" id="UP001610563"/>
    </source>
</evidence>
<reference evidence="9 10" key="1">
    <citation type="submission" date="2024-07" db="EMBL/GenBank/DDBJ databases">
        <title>Section-level genome sequencing and comparative genomics of Aspergillus sections Usti and Cavernicolus.</title>
        <authorList>
            <consortium name="Lawrence Berkeley National Laboratory"/>
            <person name="Nybo J.L."/>
            <person name="Vesth T.C."/>
            <person name="Theobald S."/>
            <person name="Frisvad J.C."/>
            <person name="Larsen T.O."/>
            <person name="Kjaerboelling I."/>
            <person name="Rothschild-Mancinelli K."/>
            <person name="Lyhne E.K."/>
            <person name="Kogle M.E."/>
            <person name="Barry K."/>
            <person name="Clum A."/>
            <person name="Na H."/>
            <person name="Ledsgaard L."/>
            <person name="Lin J."/>
            <person name="Lipzen A."/>
            <person name="Kuo A."/>
            <person name="Riley R."/>
            <person name="Mondo S."/>
            <person name="Labutti K."/>
            <person name="Haridas S."/>
            <person name="Pangalinan J."/>
            <person name="Salamov A.A."/>
            <person name="Simmons B.A."/>
            <person name="Magnuson J.K."/>
            <person name="Chen J."/>
            <person name="Drula E."/>
            <person name="Henrissat B."/>
            <person name="Wiebenga A."/>
            <person name="Lubbers R.J."/>
            <person name="Gomes A.C."/>
            <person name="Makela M.R."/>
            <person name="Stajich J."/>
            <person name="Grigoriev I.V."/>
            <person name="Mortensen U.H."/>
            <person name="De Vries R.P."/>
            <person name="Baker S.E."/>
            <person name="Andersen M.R."/>
        </authorList>
    </citation>
    <scope>NUCLEOTIDE SEQUENCE [LARGE SCALE GENOMIC DNA]</scope>
    <source>
        <strain evidence="9 10">CBS 209.92</strain>
    </source>
</reference>
<feature type="signal peptide" evidence="7">
    <location>
        <begin position="1"/>
        <end position="18"/>
    </location>
</feature>
<evidence type="ECO:0000256" key="2">
    <source>
        <dbReference type="ARBA" id="ARBA00022723"/>
    </source>
</evidence>
<keyword evidence="2" id="KW-0479">Metal-binding</keyword>
<evidence type="ECO:0000256" key="3">
    <source>
        <dbReference type="ARBA" id="ARBA00022729"/>
    </source>
</evidence>
<keyword evidence="3 7" id="KW-0732">Signal</keyword>
<evidence type="ECO:0000259" key="8">
    <source>
        <dbReference type="PROSITE" id="PS51677"/>
    </source>
</evidence>
<evidence type="ECO:0000256" key="1">
    <source>
        <dbReference type="ARBA" id="ARBA00001941"/>
    </source>
</evidence>